<gene>
    <name evidence="4" type="primary">cinp</name>
</gene>
<name>A0A2I4D8G1_AUSLI</name>
<feature type="region of interest" description="Disordered" evidence="2">
    <location>
        <begin position="1"/>
        <end position="24"/>
    </location>
</feature>
<dbReference type="InParanoid" id="A0A2I4D8G1"/>
<dbReference type="InterPro" id="IPR023250">
    <property type="entry name" value="Cyclin-dep_Kinase_2_interact"/>
</dbReference>
<evidence type="ECO:0000256" key="1">
    <source>
        <dbReference type="SAM" id="Coils"/>
    </source>
</evidence>
<dbReference type="STRING" id="52670.A0A2I4D8G1"/>
<organism evidence="3 4">
    <name type="scientific">Austrofundulus limnaeus</name>
    <name type="common">Annual killifish</name>
    <dbReference type="NCBI Taxonomy" id="52670"/>
    <lineage>
        <taxon>Eukaryota</taxon>
        <taxon>Metazoa</taxon>
        <taxon>Chordata</taxon>
        <taxon>Craniata</taxon>
        <taxon>Vertebrata</taxon>
        <taxon>Euteleostomi</taxon>
        <taxon>Actinopterygii</taxon>
        <taxon>Neopterygii</taxon>
        <taxon>Teleostei</taxon>
        <taxon>Neoteleostei</taxon>
        <taxon>Acanthomorphata</taxon>
        <taxon>Ovalentaria</taxon>
        <taxon>Atherinomorphae</taxon>
        <taxon>Cyprinodontiformes</taxon>
        <taxon>Rivulidae</taxon>
        <taxon>Austrofundulus</taxon>
    </lineage>
</organism>
<protein>
    <submittedName>
        <fullName evidence="4">Cyclin-dependent kinase 2-interacting protein</fullName>
    </submittedName>
</protein>
<dbReference type="PRINTS" id="PR02040">
    <property type="entry name" value="CDK2IP"/>
</dbReference>
<sequence length="212" mass="23874">MDADPSDVTPTSSNRKSSAITGSARKIKDNAADWHNLMLRWDKLNGEGFSSATNIVNMRRQTLSSQGGGLGESTSVPSDQLQAVEASLQEECSRLQEVVQKMAAVLKKMERLVETQRGIQELEQFQFGPGGRTVPLFHSWTTKDFEQTCSLLLVDFRQELKLKQMILEELAHTTNPDLNLVYLSCWLHQPFFQTQTRLSLEALLLETGHRPL</sequence>
<dbReference type="GO" id="GO:0016301">
    <property type="term" value="F:kinase activity"/>
    <property type="evidence" value="ECO:0007669"/>
    <property type="project" value="UniProtKB-KW"/>
</dbReference>
<reference evidence="4" key="1">
    <citation type="submission" date="2025-08" db="UniProtKB">
        <authorList>
            <consortium name="RefSeq"/>
        </authorList>
    </citation>
    <scope>IDENTIFICATION</scope>
    <source>
        <strain evidence="4">Quisiro</strain>
        <tissue evidence="4">Liver</tissue>
    </source>
</reference>
<dbReference type="AlphaFoldDB" id="A0A2I4D8G1"/>
<evidence type="ECO:0000313" key="3">
    <source>
        <dbReference type="Proteomes" id="UP000192220"/>
    </source>
</evidence>
<evidence type="ECO:0000313" key="4">
    <source>
        <dbReference type="RefSeq" id="XP_013888519.1"/>
    </source>
</evidence>
<keyword evidence="4" id="KW-0418">Kinase</keyword>
<dbReference type="GeneID" id="106535915"/>
<feature type="compositionally biased region" description="Polar residues" evidence="2">
    <location>
        <begin position="8"/>
        <end position="21"/>
    </location>
</feature>
<dbReference type="KEGG" id="alim:106535915"/>
<feature type="coiled-coil region" evidence="1">
    <location>
        <begin position="78"/>
        <end position="115"/>
    </location>
</feature>
<proteinExistence type="predicted"/>
<dbReference type="CTD" id="51550"/>
<keyword evidence="3" id="KW-1185">Reference proteome</keyword>
<dbReference type="RefSeq" id="XP_013888519.1">
    <property type="nucleotide sequence ID" value="XM_014033065.1"/>
</dbReference>
<dbReference type="PANTHER" id="PTHR15827:SF2">
    <property type="entry name" value="CYCLIN-DEPENDENT KINASE 2-INTERACTING PROTEIN"/>
    <property type="match status" value="1"/>
</dbReference>
<evidence type="ECO:0000256" key="2">
    <source>
        <dbReference type="SAM" id="MobiDB-lite"/>
    </source>
</evidence>
<accession>A0A2I4D8G1</accession>
<dbReference type="OrthoDB" id="17066at2759"/>
<dbReference type="Proteomes" id="UP000192220">
    <property type="component" value="Unplaced"/>
</dbReference>
<dbReference type="PANTHER" id="PTHR15827">
    <property type="entry name" value="CYCLIN-DEPENDENT KINASE 2-INTERACTING PROTEIN"/>
    <property type="match status" value="1"/>
</dbReference>
<keyword evidence="1" id="KW-0175">Coiled coil</keyword>
<dbReference type="FunCoup" id="A0A2I4D8G1">
    <property type="interactions" value="936"/>
</dbReference>
<keyword evidence="4" id="KW-0808">Transferase</keyword>